<dbReference type="AlphaFoldDB" id="A0A0F3IMN5"/>
<evidence type="ECO:0000256" key="1">
    <source>
        <dbReference type="SAM" id="Phobius"/>
    </source>
</evidence>
<dbReference type="PANTHER" id="PTHR23028">
    <property type="entry name" value="ACETYLTRANSFERASE"/>
    <property type="match status" value="1"/>
</dbReference>
<dbReference type="EMBL" id="LAJY01000779">
    <property type="protein sequence ID" value="KJV07942.1"/>
    <property type="molecule type" value="Genomic_DNA"/>
</dbReference>
<feature type="transmembrane region" description="Helical" evidence="1">
    <location>
        <begin position="84"/>
        <end position="105"/>
    </location>
</feature>
<sequence>MLPSERPRVLYLDGLRGVAILLVVFFHSYSRWPRLHPFGDRFMTAPILSDGWIGVQLFFMISGFVIALSLRGSQDFRGFIFRRWLRLFPAMLILSFVNYGGSFLFPHRPLGLPSLRDLLPGLTFLEPEFWALLIGKPRPILELSFWTL</sequence>
<comment type="caution">
    <text evidence="3">The sequence shown here is derived from an EMBL/GenBank/DDBJ whole genome shotgun (WGS) entry which is preliminary data.</text>
</comment>
<evidence type="ECO:0000313" key="4">
    <source>
        <dbReference type="Proteomes" id="UP000033774"/>
    </source>
</evidence>
<feature type="transmembrane region" description="Helical" evidence="1">
    <location>
        <begin position="9"/>
        <end position="32"/>
    </location>
</feature>
<dbReference type="GO" id="GO:0016747">
    <property type="term" value="F:acyltransferase activity, transferring groups other than amino-acyl groups"/>
    <property type="evidence" value="ECO:0007669"/>
    <property type="project" value="InterPro"/>
</dbReference>
<accession>A0A0F3IMN5</accession>
<evidence type="ECO:0000259" key="2">
    <source>
        <dbReference type="Pfam" id="PF01757"/>
    </source>
</evidence>
<keyword evidence="1" id="KW-0472">Membrane</keyword>
<keyword evidence="1" id="KW-0812">Transmembrane</keyword>
<feature type="domain" description="Acyltransferase 3" evidence="2">
    <location>
        <begin position="10"/>
        <end position="120"/>
    </location>
</feature>
<keyword evidence="4" id="KW-1185">Reference proteome</keyword>
<organism evidence="3 4">
    <name type="scientific">Elstera litoralis</name>
    <dbReference type="NCBI Taxonomy" id="552518"/>
    <lineage>
        <taxon>Bacteria</taxon>
        <taxon>Pseudomonadati</taxon>
        <taxon>Pseudomonadota</taxon>
        <taxon>Alphaproteobacteria</taxon>
        <taxon>Rhodospirillales</taxon>
        <taxon>Rhodospirillaceae</taxon>
        <taxon>Elstera</taxon>
    </lineage>
</organism>
<dbReference type="Proteomes" id="UP000033774">
    <property type="component" value="Unassembled WGS sequence"/>
</dbReference>
<proteinExistence type="predicted"/>
<feature type="non-terminal residue" evidence="3">
    <location>
        <position position="148"/>
    </location>
</feature>
<name>A0A0F3IMN5_9PROT</name>
<dbReference type="InterPro" id="IPR050879">
    <property type="entry name" value="Acyltransferase_3"/>
</dbReference>
<dbReference type="InterPro" id="IPR002656">
    <property type="entry name" value="Acyl_transf_3_dom"/>
</dbReference>
<gene>
    <name evidence="3" type="ORF">VZ95_19720</name>
</gene>
<dbReference type="Pfam" id="PF01757">
    <property type="entry name" value="Acyl_transf_3"/>
    <property type="match status" value="1"/>
</dbReference>
<protein>
    <recommendedName>
        <fullName evidence="2">Acyltransferase 3 domain-containing protein</fullName>
    </recommendedName>
</protein>
<evidence type="ECO:0000313" key="3">
    <source>
        <dbReference type="EMBL" id="KJV07942.1"/>
    </source>
</evidence>
<reference evidence="3 4" key="1">
    <citation type="submission" date="2015-03" db="EMBL/GenBank/DDBJ databases">
        <title>Draft genome sequence of Elstera litoralis.</title>
        <authorList>
            <person name="Rahalkar M.C."/>
            <person name="Dhakephalkar P.K."/>
            <person name="Pore S.D."/>
            <person name="Arora P."/>
            <person name="Kapse N.G."/>
            <person name="Pandit P.S."/>
        </authorList>
    </citation>
    <scope>NUCLEOTIDE SEQUENCE [LARGE SCALE GENOMIC DNA]</scope>
    <source>
        <strain evidence="3 4">Dia-1</strain>
    </source>
</reference>
<feature type="transmembrane region" description="Helical" evidence="1">
    <location>
        <begin position="52"/>
        <end position="72"/>
    </location>
</feature>
<keyword evidence="1" id="KW-1133">Transmembrane helix</keyword>